<proteinExistence type="predicted"/>
<keyword evidence="1" id="KW-0812">Transmembrane</keyword>
<dbReference type="RefSeq" id="WP_205723524.1">
    <property type="nucleotide sequence ID" value="NZ_CP070608.1"/>
</dbReference>
<dbReference type="KEGG" id="fuv:JR347_07985"/>
<gene>
    <name evidence="2" type="ORF">JR347_07985</name>
</gene>
<keyword evidence="1" id="KW-1133">Transmembrane helix</keyword>
<feature type="transmembrane region" description="Helical" evidence="1">
    <location>
        <begin position="50"/>
        <end position="71"/>
    </location>
</feature>
<protein>
    <submittedName>
        <fullName evidence="2">Uncharacterized protein</fullName>
    </submittedName>
</protein>
<keyword evidence="3" id="KW-1185">Reference proteome</keyword>
<dbReference type="AlphaFoldDB" id="A0A974WI67"/>
<evidence type="ECO:0000313" key="3">
    <source>
        <dbReference type="Proteomes" id="UP000662783"/>
    </source>
</evidence>
<organism evidence="2 3">
    <name type="scientific">Fulvivirga lutea</name>
    <dbReference type="NCBI Taxonomy" id="2810512"/>
    <lineage>
        <taxon>Bacteria</taxon>
        <taxon>Pseudomonadati</taxon>
        <taxon>Bacteroidota</taxon>
        <taxon>Cytophagia</taxon>
        <taxon>Cytophagales</taxon>
        <taxon>Fulvivirgaceae</taxon>
        <taxon>Fulvivirga</taxon>
    </lineage>
</organism>
<reference evidence="2" key="1">
    <citation type="submission" date="2021-02" db="EMBL/GenBank/DDBJ databases">
        <title>Fulvivirga sp. S481 isolated from sea water.</title>
        <authorList>
            <person name="Bae S.S."/>
            <person name="Baek K."/>
        </authorList>
    </citation>
    <scope>NUCLEOTIDE SEQUENCE</scope>
    <source>
        <strain evidence="2">S481</strain>
    </source>
</reference>
<dbReference type="EMBL" id="CP070608">
    <property type="protein sequence ID" value="QSE99013.1"/>
    <property type="molecule type" value="Genomic_DNA"/>
</dbReference>
<sequence>MELKTIDTAKRKVANFIGTYIIPVLIFIDIILIWGGKKSDPLLADFDAPIAVYIICYLLLPILGILAYRLFMFSPVNGHIILNESNIKLSKKDFVEHFNISDIKEFKLYVKPEKLFFLNKNYLLINNGVQKFEVEFYLDSMNTQNELLALFEKWQAMNPNFRRTWTWGG</sequence>
<feature type="transmembrane region" description="Helical" evidence="1">
    <location>
        <begin position="12"/>
        <end position="35"/>
    </location>
</feature>
<keyword evidence="1" id="KW-0472">Membrane</keyword>
<name>A0A974WI67_9BACT</name>
<evidence type="ECO:0000256" key="1">
    <source>
        <dbReference type="SAM" id="Phobius"/>
    </source>
</evidence>
<accession>A0A974WI67</accession>
<dbReference type="Proteomes" id="UP000662783">
    <property type="component" value="Chromosome"/>
</dbReference>
<evidence type="ECO:0000313" key="2">
    <source>
        <dbReference type="EMBL" id="QSE99013.1"/>
    </source>
</evidence>